<dbReference type="PANTHER" id="PTHR38785">
    <property type="entry name" value="HOMOLOG OF VIRK"/>
    <property type="match status" value="1"/>
</dbReference>
<reference evidence="1" key="1">
    <citation type="submission" date="2022-12" db="EMBL/GenBank/DDBJ databases">
        <title>Reference genome sequencing for broad-spectrum identification of bacterial and archaeal isolates by mass spectrometry.</title>
        <authorList>
            <person name="Sekiguchi Y."/>
            <person name="Tourlousse D.M."/>
        </authorList>
    </citation>
    <scope>NUCLEOTIDE SEQUENCE</scope>
    <source>
        <strain evidence="1">10succ1</strain>
    </source>
</reference>
<dbReference type="Proteomes" id="UP001144471">
    <property type="component" value="Unassembled WGS sequence"/>
</dbReference>
<accession>A0A9W6GQ35</accession>
<dbReference type="AlphaFoldDB" id="A0A9W6GQ35"/>
<dbReference type="RefSeq" id="WP_281837815.1">
    <property type="nucleotide sequence ID" value="NZ_BSDY01000036.1"/>
</dbReference>
<dbReference type="PANTHER" id="PTHR38785:SF1">
    <property type="entry name" value="HOMOLOG OF VIRK"/>
    <property type="match status" value="1"/>
</dbReference>
<gene>
    <name evidence="1" type="ORF">PM10SUCC1_36530</name>
</gene>
<dbReference type="InterPro" id="IPR007488">
    <property type="entry name" value="DUF535"/>
</dbReference>
<organism evidence="1 2">
    <name type="scientific">Propionigenium maris DSM 9537</name>
    <dbReference type="NCBI Taxonomy" id="1123000"/>
    <lineage>
        <taxon>Bacteria</taxon>
        <taxon>Fusobacteriati</taxon>
        <taxon>Fusobacteriota</taxon>
        <taxon>Fusobacteriia</taxon>
        <taxon>Fusobacteriales</taxon>
        <taxon>Fusobacteriaceae</taxon>
        <taxon>Propionigenium</taxon>
    </lineage>
</organism>
<sequence length="310" mass="36044">MRNILFYLKLMSQGSKKGQLNTGKKKMRFALRTLLYYPWVNNLTDFILEHDFLSTTVFTYPILVSKLHRPYMSSSTSMEEKLQTIKDSYGYLDKVFPADIREELYTQGRVQVGSITGNNQEEFKVVFALYPRFDKEGEFNLIITDSEDLTLATLTYSIQRDGSSFRTFIGGLQGGHRDTDHNLIKAATKNLYGIFPKKALMESLYFLEEALNLSTEKICVGNDHHVYTAERYKRKRSIHSSYDAFWESLNGWRTDSGLWKLPETLERKDILSVPSKKRGQYRKRYTLLNELEDSILKTFGRVKEVEEIPA</sequence>
<name>A0A9W6GQ35_9FUSO</name>
<evidence type="ECO:0000313" key="2">
    <source>
        <dbReference type="Proteomes" id="UP001144471"/>
    </source>
</evidence>
<keyword evidence="2" id="KW-1185">Reference proteome</keyword>
<proteinExistence type="predicted"/>
<comment type="caution">
    <text evidence="1">The sequence shown here is derived from an EMBL/GenBank/DDBJ whole genome shotgun (WGS) entry which is preliminary data.</text>
</comment>
<evidence type="ECO:0000313" key="1">
    <source>
        <dbReference type="EMBL" id="GLI58139.1"/>
    </source>
</evidence>
<dbReference type="EMBL" id="BSDY01000036">
    <property type="protein sequence ID" value="GLI58139.1"/>
    <property type="molecule type" value="Genomic_DNA"/>
</dbReference>
<dbReference type="GO" id="GO:0006974">
    <property type="term" value="P:DNA damage response"/>
    <property type="evidence" value="ECO:0007669"/>
    <property type="project" value="TreeGrafter"/>
</dbReference>
<protein>
    <submittedName>
        <fullName evidence="1">Virulence factor</fullName>
    </submittedName>
</protein>
<dbReference type="Pfam" id="PF04393">
    <property type="entry name" value="DUF535"/>
    <property type="match status" value="1"/>
</dbReference>